<comment type="caution">
    <text evidence="1">The sequence shown here is derived from an EMBL/GenBank/DDBJ whole genome shotgun (WGS) entry which is preliminary data.</text>
</comment>
<sequence length="454" mass="49672">MNKHHPLDEAFREQLQGLTVETPTHLWAQIEQKRNRRHRLAVWLGQHKPLALVGVAALAFGAAYGLWSARNPDLSAFPITPSAVVMHVEAIHDVKVAKAAVLGDEGAAAVLPSSTALLAEVSAPSSPAALQTLPAEPLSGQTTLEEALLIMPVEKAVADQAAAIAMPTAGHSATEFSPTVAPQKEAALPLLPAVYEAEGPGKKLGLFAIEPKCAEFGNGFWSFHLDLIASPDLAFNELQARDANYEDYAKSRQDTESRLYAFSSGLRLSVVGDNGLAFRTGVNYSQVTEKFTYFNGFEEDIRIETIRDNQGNIIGTDTIVVIGERYKVTRNVYEMVDIPFLLGYEFRGQRLNVSVNAGVYLNLMFRQRGDFLSPQDLTPVSFDSSDPEAFPAFKRQAGLGYYGSFGLAYKLRPGLSLLVEPHFKIFPKSVTQENYALMQRPMSAGVFLGVRKQL</sequence>
<dbReference type="OrthoDB" id="619917at2"/>
<accession>A0A5C6RYY3</accession>
<organism evidence="1 2">
    <name type="scientific">Phaeodactylibacter luteus</name>
    <dbReference type="NCBI Taxonomy" id="1564516"/>
    <lineage>
        <taxon>Bacteria</taxon>
        <taxon>Pseudomonadati</taxon>
        <taxon>Bacteroidota</taxon>
        <taxon>Saprospiria</taxon>
        <taxon>Saprospirales</taxon>
        <taxon>Haliscomenobacteraceae</taxon>
        <taxon>Phaeodactylibacter</taxon>
    </lineage>
</organism>
<protein>
    <submittedName>
        <fullName evidence="1">PorT family protein</fullName>
    </submittedName>
</protein>
<dbReference type="AlphaFoldDB" id="A0A5C6RYY3"/>
<keyword evidence="2" id="KW-1185">Reference proteome</keyword>
<gene>
    <name evidence="1" type="ORF">FRY97_04235</name>
</gene>
<dbReference type="RefSeq" id="WP_147166189.1">
    <property type="nucleotide sequence ID" value="NZ_VOOR01000006.1"/>
</dbReference>
<proteinExistence type="predicted"/>
<evidence type="ECO:0000313" key="1">
    <source>
        <dbReference type="EMBL" id="TXB67608.1"/>
    </source>
</evidence>
<reference evidence="1 2" key="1">
    <citation type="submission" date="2019-08" db="EMBL/GenBank/DDBJ databases">
        <title>Genome of Phaeodactylibacter luteus.</title>
        <authorList>
            <person name="Bowman J.P."/>
        </authorList>
    </citation>
    <scope>NUCLEOTIDE SEQUENCE [LARGE SCALE GENOMIC DNA]</scope>
    <source>
        <strain evidence="1 2">KCTC 42180</strain>
    </source>
</reference>
<name>A0A5C6RYY3_9BACT</name>
<evidence type="ECO:0000313" key="2">
    <source>
        <dbReference type="Proteomes" id="UP000321580"/>
    </source>
</evidence>
<dbReference type="Proteomes" id="UP000321580">
    <property type="component" value="Unassembled WGS sequence"/>
</dbReference>
<dbReference type="EMBL" id="VOOR01000006">
    <property type="protein sequence ID" value="TXB67608.1"/>
    <property type="molecule type" value="Genomic_DNA"/>
</dbReference>